<dbReference type="GO" id="GO:0045893">
    <property type="term" value="P:positive regulation of DNA-templated transcription"/>
    <property type="evidence" value="ECO:0007669"/>
    <property type="project" value="TreeGrafter"/>
</dbReference>
<evidence type="ECO:0000313" key="13">
    <source>
        <dbReference type="Proteomes" id="UP001161247"/>
    </source>
</evidence>
<proteinExistence type="inferred from homology"/>
<evidence type="ECO:0000256" key="10">
    <source>
        <dbReference type="RuleBase" id="RU369038"/>
    </source>
</evidence>
<organism evidence="12 13">
    <name type="scientific">Oldenlandia corymbosa var. corymbosa</name>
    <dbReference type="NCBI Taxonomy" id="529605"/>
    <lineage>
        <taxon>Eukaryota</taxon>
        <taxon>Viridiplantae</taxon>
        <taxon>Streptophyta</taxon>
        <taxon>Embryophyta</taxon>
        <taxon>Tracheophyta</taxon>
        <taxon>Spermatophyta</taxon>
        <taxon>Magnoliopsida</taxon>
        <taxon>eudicotyledons</taxon>
        <taxon>Gunneridae</taxon>
        <taxon>Pentapetalae</taxon>
        <taxon>asterids</taxon>
        <taxon>lamiids</taxon>
        <taxon>Gentianales</taxon>
        <taxon>Rubiaceae</taxon>
        <taxon>Rubioideae</taxon>
        <taxon>Spermacoceae</taxon>
        <taxon>Hedyotis-Oldenlandia complex</taxon>
        <taxon>Oldenlandia</taxon>
    </lineage>
</organism>
<dbReference type="PROSITE" id="PS50071">
    <property type="entry name" value="HOMEOBOX_2"/>
    <property type="match status" value="1"/>
</dbReference>
<evidence type="ECO:0000256" key="5">
    <source>
        <dbReference type="ARBA" id="ARBA00023163"/>
    </source>
</evidence>
<keyword evidence="13" id="KW-1185">Reference proteome</keyword>
<evidence type="ECO:0000256" key="7">
    <source>
        <dbReference type="ARBA" id="ARBA00025748"/>
    </source>
</evidence>
<dbReference type="EMBL" id="OX459119">
    <property type="protein sequence ID" value="CAI9093369.1"/>
    <property type="molecule type" value="Genomic_DNA"/>
</dbReference>
<feature type="domain" description="Homeobox" evidence="11">
    <location>
        <begin position="9"/>
        <end position="69"/>
    </location>
</feature>
<dbReference type="CDD" id="cd00086">
    <property type="entry name" value="homeodomain"/>
    <property type="match status" value="1"/>
</dbReference>
<feature type="DNA-binding region" description="Homeobox" evidence="8">
    <location>
        <begin position="11"/>
        <end position="70"/>
    </location>
</feature>
<dbReference type="GO" id="GO:0000981">
    <property type="term" value="F:DNA-binding transcription factor activity, RNA polymerase II-specific"/>
    <property type="evidence" value="ECO:0007669"/>
    <property type="project" value="UniProtKB-UniRule"/>
</dbReference>
<keyword evidence="5 10" id="KW-0804">Transcription</keyword>
<dbReference type="Pfam" id="PF02183">
    <property type="entry name" value="HALZ"/>
    <property type="match status" value="1"/>
</dbReference>
<reference evidence="12" key="1">
    <citation type="submission" date="2023-03" db="EMBL/GenBank/DDBJ databases">
        <authorList>
            <person name="Julca I."/>
        </authorList>
    </citation>
    <scope>NUCLEOTIDE SEQUENCE</scope>
</reference>
<keyword evidence="4 8" id="KW-0371">Homeobox</keyword>
<dbReference type="InterPro" id="IPR045224">
    <property type="entry name" value="HDZip_class_I_plant"/>
</dbReference>
<evidence type="ECO:0000256" key="6">
    <source>
        <dbReference type="ARBA" id="ARBA00023242"/>
    </source>
</evidence>
<comment type="function">
    <text evidence="10">Transcription factor.</text>
</comment>
<dbReference type="AlphaFoldDB" id="A0AAV1CFJ0"/>
<name>A0AAV1CFJ0_OLDCO</name>
<dbReference type="PANTHER" id="PTHR24326:SF122">
    <property type="entry name" value="HOMEOBOX-LEUCINE ZIPPER PROTEIN HOX6"/>
    <property type="match status" value="1"/>
</dbReference>
<evidence type="ECO:0000259" key="11">
    <source>
        <dbReference type="PROSITE" id="PS50071"/>
    </source>
</evidence>
<keyword evidence="6 8" id="KW-0539">Nucleus</keyword>
<dbReference type="InterPro" id="IPR003106">
    <property type="entry name" value="Leu_zip_homeo"/>
</dbReference>
<dbReference type="SMART" id="SM00389">
    <property type="entry name" value="HOX"/>
    <property type="match status" value="1"/>
</dbReference>
<dbReference type="SUPFAM" id="SSF46689">
    <property type="entry name" value="Homeodomain-like"/>
    <property type="match status" value="1"/>
</dbReference>
<accession>A0AAV1CFJ0</accession>
<protein>
    <recommendedName>
        <fullName evidence="10">Homeobox-leucine zipper protein</fullName>
    </recommendedName>
    <alternativeName>
        <fullName evidence="10">HD-ZIP protein</fullName>
    </alternativeName>
    <alternativeName>
        <fullName evidence="10">Homeodomain transcription factor</fullName>
    </alternativeName>
</protein>
<dbReference type="InterPro" id="IPR000047">
    <property type="entry name" value="HTH_motif"/>
</dbReference>
<keyword evidence="3 8" id="KW-0238">DNA-binding</keyword>
<dbReference type="InterPro" id="IPR009057">
    <property type="entry name" value="Homeodomain-like_sf"/>
</dbReference>
<dbReference type="PROSITE" id="PS00027">
    <property type="entry name" value="HOMEOBOX_1"/>
    <property type="match status" value="1"/>
</dbReference>
<gene>
    <name evidence="12" type="ORF">OLC1_LOCUS4797</name>
</gene>
<keyword evidence="2 10" id="KW-0805">Transcription regulation</keyword>
<dbReference type="PANTHER" id="PTHR24326">
    <property type="entry name" value="HOMEOBOX-LEUCINE ZIPPER PROTEIN"/>
    <property type="match status" value="1"/>
</dbReference>
<dbReference type="Pfam" id="PF00046">
    <property type="entry name" value="Homeodomain"/>
    <property type="match status" value="1"/>
</dbReference>
<dbReference type="Proteomes" id="UP001161247">
    <property type="component" value="Chromosome 2"/>
</dbReference>
<dbReference type="Gene3D" id="1.10.10.60">
    <property type="entry name" value="Homeodomain-like"/>
    <property type="match status" value="1"/>
</dbReference>
<dbReference type="PRINTS" id="PR00031">
    <property type="entry name" value="HTHREPRESSR"/>
</dbReference>
<evidence type="ECO:0000256" key="4">
    <source>
        <dbReference type="ARBA" id="ARBA00023155"/>
    </source>
</evidence>
<evidence type="ECO:0000313" key="12">
    <source>
        <dbReference type="EMBL" id="CAI9093369.1"/>
    </source>
</evidence>
<sequence>MPKPKMSQTNKNMSRRRFEDEQIRYLERMFEAEARPELRVKQQLADKLGLLPKQVAIWFQNKRARSKSKVIEQEYSLLKASFDDLSSKFEALKRENHSLHIQVQRLRQLNNTEQEGSIKDIKKLVTTDEMLPGSFVVLEKSTTSHNLCKTPSTTENSDEKFDYLGEDSCGLHATQPMDGCYYTGADDDSCSFQTDDLLEHQNCNLMWWEWQKCENNS</sequence>
<evidence type="ECO:0000256" key="2">
    <source>
        <dbReference type="ARBA" id="ARBA00023015"/>
    </source>
</evidence>
<evidence type="ECO:0000256" key="9">
    <source>
        <dbReference type="RuleBase" id="RU000682"/>
    </source>
</evidence>
<dbReference type="GO" id="GO:0043565">
    <property type="term" value="F:sequence-specific DNA binding"/>
    <property type="evidence" value="ECO:0007669"/>
    <property type="project" value="InterPro"/>
</dbReference>
<dbReference type="InterPro" id="IPR001356">
    <property type="entry name" value="HD"/>
</dbReference>
<evidence type="ECO:0000256" key="3">
    <source>
        <dbReference type="ARBA" id="ARBA00023125"/>
    </source>
</evidence>
<dbReference type="InterPro" id="IPR017970">
    <property type="entry name" value="Homeobox_CS"/>
</dbReference>
<comment type="subcellular location">
    <subcellularLocation>
        <location evidence="1 8 9">Nucleus</location>
    </subcellularLocation>
</comment>
<evidence type="ECO:0000256" key="1">
    <source>
        <dbReference type="ARBA" id="ARBA00004123"/>
    </source>
</evidence>
<dbReference type="GO" id="GO:0005634">
    <property type="term" value="C:nucleus"/>
    <property type="evidence" value="ECO:0007669"/>
    <property type="project" value="UniProtKB-SubCell"/>
</dbReference>
<evidence type="ECO:0000256" key="8">
    <source>
        <dbReference type="PROSITE-ProRule" id="PRU00108"/>
    </source>
</evidence>
<comment type="similarity">
    <text evidence="7 10">Belongs to the HD-ZIP homeobox family. Class I subfamily.</text>
</comment>